<feature type="domain" description="Major facilitator superfamily (MFS) profile" evidence="6">
    <location>
        <begin position="32"/>
        <end position="454"/>
    </location>
</feature>
<feature type="transmembrane region" description="Helical" evidence="5">
    <location>
        <begin position="363"/>
        <end position="384"/>
    </location>
</feature>
<evidence type="ECO:0000256" key="5">
    <source>
        <dbReference type="SAM" id="Phobius"/>
    </source>
</evidence>
<dbReference type="Gene3D" id="1.20.1250.20">
    <property type="entry name" value="MFS general substrate transporter like domains"/>
    <property type="match status" value="2"/>
</dbReference>
<dbReference type="PANTHER" id="PTHR11662">
    <property type="entry name" value="SOLUTE CARRIER FAMILY 17"/>
    <property type="match status" value="1"/>
</dbReference>
<keyword evidence="3 5" id="KW-1133">Transmembrane helix</keyword>
<feature type="transmembrane region" description="Helical" evidence="5">
    <location>
        <begin position="178"/>
        <end position="195"/>
    </location>
</feature>
<dbReference type="FunFam" id="1.20.1250.20:FF:000532">
    <property type="entry name" value="SLC (SoLute Carrier) homolog"/>
    <property type="match status" value="1"/>
</dbReference>
<evidence type="ECO:0000313" key="8">
    <source>
        <dbReference type="Proteomes" id="UP000030742"/>
    </source>
</evidence>
<dbReference type="PROSITE" id="PS50850">
    <property type="entry name" value="MFS"/>
    <property type="match status" value="1"/>
</dbReference>
<keyword evidence="4 5" id="KW-0472">Membrane</keyword>
<dbReference type="SUPFAM" id="SSF103473">
    <property type="entry name" value="MFS general substrate transporter"/>
    <property type="match status" value="1"/>
</dbReference>
<keyword evidence="2 5" id="KW-0812">Transmembrane</keyword>
<dbReference type="OrthoDB" id="2985014at2759"/>
<dbReference type="GO" id="GO:0022857">
    <property type="term" value="F:transmembrane transporter activity"/>
    <property type="evidence" value="ECO:0007669"/>
    <property type="project" value="InterPro"/>
</dbReference>
<reference evidence="7 8" key="1">
    <citation type="journal article" date="2013" name="Genome Biol.">
        <title>Draft genome of the mountain pine beetle, Dendroctonus ponderosae Hopkins, a major forest pest.</title>
        <authorList>
            <person name="Keeling C.I."/>
            <person name="Yuen M.M."/>
            <person name="Liao N.Y."/>
            <person name="Docking T.R."/>
            <person name="Chan S.K."/>
            <person name="Taylor G.A."/>
            <person name="Palmquist D.L."/>
            <person name="Jackman S.D."/>
            <person name="Nguyen A."/>
            <person name="Li M."/>
            <person name="Henderson H."/>
            <person name="Janes J.K."/>
            <person name="Zhao Y."/>
            <person name="Pandoh P."/>
            <person name="Moore R."/>
            <person name="Sperling F.A."/>
            <person name="Huber D.P."/>
            <person name="Birol I."/>
            <person name="Jones S.J."/>
            <person name="Bohlmann J."/>
        </authorList>
    </citation>
    <scope>NUCLEOTIDE SEQUENCE</scope>
</reference>
<evidence type="ECO:0000256" key="4">
    <source>
        <dbReference type="ARBA" id="ARBA00023136"/>
    </source>
</evidence>
<protein>
    <recommendedName>
        <fullName evidence="6">Major facilitator superfamily (MFS) profile domain-containing protein</fullName>
    </recommendedName>
</protein>
<feature type="transmembrane region" description="Helical" evidence="5">
    <location>
        <begin position="252"/>
        <end position="273"/>
    </location>
</feature>
<evidence type="ECO:0000256" key="2">
    <source>
        <dbReference type="ARBA" id="ARBA00022692"/>
    </source>
</evidence>
<feature type="transmembrane region" description="Helical" evidence="5">
    <location>
        <begin position="396"/>
        <end position="416"/>
    </location>
</feature>
<dbReference type="InterPro" id="IPR050382">
    <property type="entry name" value="MFS_Na/Anion_cotransporter"/>
</dbReference>
<dbReference type="InterPro" id="IPR011701">
    <property type="entry name" value="MFS"/>
</dbReference>
<feature type="transmembrane region" description="Helical" evidence="5">
    <location>
        <begin position="139"/>
        <end position="158"/>
    </location>
</feature>
<feature type="transmembrane region" description="Helical" evidence="5">
    <location>
        <begin position="78"/>
        <end position="99"/>
    </location>
</feature>
<feature type="transmembrane region" description="Helical" evidence="5">
    <location>
        <begin position="338"/>
        <end position="357"/>
    </location>
</feature>
<dbReference type="InterPro" id="IPR036259">
    <property type="entry name" value="MFS_trans_sf"/>
</dbReference>
<dbReference type="GO" id="GO:0016020">
    <property type="term" value="C:membrane"/>
    <property type="evidence" value="ECO:0007669"/>
    <property type="project" value="UniProtKB-SubCell"/>
</dbReference>
<dbReference type="PANTHER" id="PTHR11662:SF280">
    <property type="entry name" value="FI21844P1-RELATED"/>
    <property type="match status" value="1"/>
</dbReference>
<dbReference type="GO" id="GO:0006820">
    <property type="term" value="P:monoatomic anion transport"/>
    <property type="evidence" value="ECO:0007669"/>
    <property type="project" value="TreeGrafter"/>
</dbReference>
<evidence type="ECO:0000256" key="3">
    <source>
        <dbReference type="ARBA" id="ARBA00022989"/>
    </source>
</evidence>
<dbReference type="Pfam" id="PF07690">
    <property type="entry name" value="MFS_1"/>
    <property type="match status" value="1"/>
</dbReference>
<dbReference type="Proteomes" id="UP000030742">
    <property type="component" value="Unassembled WGS sequence"/>
</dbReference>
<organism evidence="7 8">
    <name type="scientific">Dendroctonus ponderosae</name>
    <name type="common">Mountain pine beetle</name>
    <dbReference type="NCBI Taxonomy" id="77166"/>
    <lineage>
        <taxon>Eukaryota</taxon>
        <taxon>Metazoa</taxon>
        <taxon>Ecdysozoa</taxon>
        <taxon>Arthropoda</taxon>
        <taxon>Hexapoda</taxon>
        <taxon>Insecta</taxon>
        <taxon>Pterygota</taxon>
        <taxon>Neoptera</taxon>
        <taxon>Endopterygota</taxon>
        <taxon>Coleoptera</taxon>
        <taxon>Polyphaga</taxon>
        <taxon>Cucujiformia</taxon>
        <taxon>Curculionidae</taxon>
        <taxon>Scolytinae</taxon>
        <taxon>Dendroctonus</taxon>
    </lineage>
</organism>
<feature type="transmembrane region" description="Helical" evidence="5">
    <location>
        <begin position="201"/>
        <end position="220"/>
    </location>
</feature>
<feature type="transmembrane region" description="Helical" evidence="5">
    <location>
        <begin position="428"/>
        <end position="450"/>
    </location>
</feature>
<sequence length="466" mass="52013">MISQTSEYKDEKAMEAERNEPARVPWFGIRHVMTILLHTYLICNFLTRSTMSLAIVAMTDSNASSNPDIPTYTWNNTGVLLSAFYWSYVILQPFSGYIFIHIGFKWVVLGVMLMNIIPFMLIPAAVFRFGSTGLIVCRIVQGLFQGFCYPAIHHALGLWVPENERSLLCMIARAGNKVGYIIAMLSTGFISASWWGWPAVFYILGTISLIWCLFWAVLASDSPADHAIIKEIERDYIEKSLKTREKEDIRSVPFRAILTSLPFWAIAVANAGISWNSTLTENAIPTYLGSALGFDISSNGAVTASPSVVQLLINIPVALLGDYCVSRGHFSLWTWRRLAQAVGCYVPALLLIWLGFLSQEQRVLAVVLLNLNAIGAVEIFGSLVNHVDLSPRYAGVLLSIENTLAQVIAMFAPMLLDLATDLTDIVMWRWIFVSLSVIAVITGTFFILFGKAEIQWWNSKNTKDED</sequence>
<dbReference type="AlphaFoldDB" id="U4TW47"/>
<dbReference type="EMBL" id="KB631751">
    <property type="protein sequence ID" value="ERL85799.1"/>
    <property type="molecule type" value="Genomic_DNA"/>
</dbReference>
<proteinExistence type="predicted"/>
<evidence type="ECO:0000313" key="7">
    <source>
        <dbReference type="EMBL" id="ERL85799.1"/>
    </source>
</evidence>
<comment type="subcellular location">
    <subcellularLocation>
        <location evidence="1">Membrane</location>
        <topology evidence="1">Multi-pass membrane protein</topology>
    </subcellularLocation>
</comment>
<evidence type="ECO:0000256" key="1">
    <source>
        <dbReference type="ARBA" id="ARBA00004141"/>
    </source>
</evidence>
<gene>
    <name evidence="7" type="ORF">D910_03214</name>
</gene>
<dbReference type="InterPro" id="IPR020846">
    <property type="entry name" value="MFS_dom"/>
</dbReference>
<evidence type="ECO:0000259" key="6">
    <source>
        <dbReference type="PROSITE" id="PS50850"/>
    </source>
</evidence>
<feature type="transmembrane region" description="Helical" evidence="5">
    <location>
        <begin position="35"/>
        <end position="58"/>
    </location>
</feature>
<accession>U4TW47</accession>
<feature type="transmembrane region" description="Helical" evidence="5">
    <location>
        <begin position="106"/>
        <end position="127"/>
    </location>
</feature>
<name>U4TW47_DENPD</name>